<dbReference type="SUPFAM" id="SSF46785">
    <property type="entry name" value="Winged helix' DNA-binding domain"/>
    <property type="match status" value="2"/>
</dbReference>
<organism evidence="1">
    <name type="scientific">marine sediment metagenome</name>
    <dbReference type="NCBI Taxonomy" id="412755"/>
    <lineage>
        <taxon>unclassified sequences</taxon>
        <taxon>metagenomes</taxon>
        <taxon>ecological metagenomes</taxon>
    </lineage>
</organism>
<proteinExistence type="predicted"/>
<evidence type="ECO:0000313" key="1">
    <source>
        <dbReference type="EMBL" id="KKL48619.1"/>
    </source>
</evidence>
<gene>
    <name evidence="1" type="ORF">LCGC14_2323700</name>
</gene>
<dbReference type="AlphaFoldDB" id="A0A0F9CHL2"/>
<dbReference type="EMBL" id="LAZR01033255">
    <property type="protein sequence ID" value="KKL48619.1"/>
    <property type="molecule type" value="Genomic_DNA"/>
</dbReference>
<accession>A0A0F9CHL2</accession>
<sequence length="520" mass="62266">MKIIYPKDLEQRNPEFNILLLLSVNKNGCEYSDLLNEKMKISESSVNRYLRKLKRDLYIQKENINPKGEGELNVYKITSYGLERLEKIKLLEYPPEFPPEEYITQFEHKEKIIYMLNKNDFCVWGNFIDDRLNIPKSTLSDKLKNLRDKEYLEKTILKGVSKPVYRILPKGRKEFIDILKRYKFDPETIRNETIKRIEDISFENKTFFEKYGISDKNIQYQFKKYKLLLNYTDYRKSFRSDKYFNLTLLFLANNHPNHSKRSFLTEEEFCNRFELKKENLKHFLSELLEEELVPFKIFSLKLEDDINLYFHEKEKVGKMLKSVIEDYFEKNVSLLPLEVMDDKEERISSFTETDLVSIVNLVLEKHRLFKGTLRKEVLKFLPTYINFLAIKIESKQKKLAREVNKFSGEIDSLELLKTHLEASEIPENFSISESDLITKGSLFFKLEKENQKLPPLNLEDVYEVIGLLDDEVKWEKENFSEVLEIFENKYKDEDEEIYYRNLCLLLKRVEKYDDLLKAST</sequence>
<name>A0A0F9CHL2_9ZZZZ</name>
<feature type="non-terminal residue" evidence="1">
    <location>
        <position position="520"/>
    </location>
</feature>
<reference evidence="1" key="1">
    <citation type="journal article" date="2015" name="Nature">
        <title>Complex archaea that bridge the gap between prokaryotes and eukaryotes.</title>
        <authorList>
            <person name="Spang A."/>
            <person name="Saw J.H."/>
            <person name="Jorgensen S.L."/>
            <person name="Zaremba-Niedzwiedzka K."/>
            <person name="Martijn J."/>
            <person name="Lind A.E."/>
            <person name="van Eijk R."/>
            <person name="Schleper C."/>
            <person name="Guy L."/>
            <person name="Ettema T.J."/>
        </authorList>
    </citation>
    <scope>NUCLEOTIDE SEQUENCE</scope>
</reference>
<comment type="caution">
    <text evidence="1">The sequence shown here is derived from an EMBL/GenBank/DDBJ whole genome shotgun (WGS) entry which is preliminary data.</text>
</comment>
<dbReference type="InterPro" id="IPR036388">
    <property type="entry name" value="WH-like_DNA-bd_sf"/>
</dbReference>
<protein>
    <submittedName>
        <fullName evidence="1">Uncharacterized protein</fullName>
    </submittedName>
</protein>
<dbReference type="InterPro" id="IPR036390">
    <property type="entry name" value="WH_DNA-bd_sf"/>
</dbReference>
<dbReference type="Gene3D" id="1.10.10.10">
    <property type="entry name" value="Winged helix-like DNA-binding domain superfamily/Winged helix DNA-binding domain"/>
    <property type="match status" value="1"/>
</dbReference>